<dbReference type="SUPFAM" id="SSF53067">
    <property type="entry name" value="Actin-like ATPase domain"/>
    <property type="match status" value="1"/>
</dbReference>
<comment type="caution">
    <text evidence="4">The sequence shown here is derived from an EMBL/GenBank/DDBJ whole genome shotgun (WGS) entry which is preliminary data.</text>
</comment>
<keyword evidence="3" id="KW-0119">Carbohydrate metabolism</keyword>
<protein>
    <submittedName>
        <fullName evidence="4">ROK family transcriptional regulator</fullName>
    </submittedName>
</protein>
<reference evidence="4" key="1">
    <citation type="journal article" date="2020" name="Appl. Environ. Microbiol.">
        <title>Medium-Chain Fatty Acid Synthesis by 'Candidatus Weimeria bifida' gen. nov., sp. nov., and 'Candidatus Pseudoramibacter fermentans' sp. nov.</title>
        <authorList>
            <person name="Scarborough M.J."/>
            <person name="Myers K.S."/>
            <person name="Donohue T.J."/>
            <person name="Noguera D.R."/>
        </authorList>
    </citation>
    <scope>NUCLEOTIDE SEQUENCE</scope>
    <source>
        <strain evidence="4">LCO1.1</strain>
    </source>
</reference>
<evidence type="ECO:0000256" key="1">
    <source>
        <dbReference type="ARBA" id="ARBA00002486"/>
    </source>
</evidence>
<evidence type="ECO:0000256" key="3">
    <source>
        <dbReference type="ARBA" id="ARBA00022629"/>
    </source>
</evidence>
<proteinExistence type="inferred from homology"/>
<dbReference type="InterPro" id="IPR036388">
    <property type="entry name" value="WH-like_DNA-bd_sf"/>
</dbReference>
<dbReference type="Pfam" id="PF00480">
    <property type="entry name" value="ROK"/>
    <property type="match status" value="1"/>
</dbReference>
<dbReference type="PANTHER" id="PTHR18964">
    <property type="entry name" value="ROK (REPRESSOR, ORF, KINASE) FAMILY"/>
    <property type="match status" value="1"/>
</dbReference>
<organism evidence="4 5">
    <name type="scientific">Candidatus Weimeria bifida</name>
    <dbReference type="NCBI Taxonomy" id="2599074"/>
    <lineage>
        <taxon>Bacteria</taxon>
        <taxon>Bacillati</taxon>
        <taxon>Bacillota</taxon>
        <taxon>Clostridia</taxon>
        <taxon>Lachnospirales</taxon>
        <taxon>Lachnospiraceae</taxon>
        <taxon>Candidatus Weimeria</taxon>
    </lineage>
</organism>
<accession>A0A6N7J0V4</accession>
<dbReference type="InterPro" id="IPR011991">
    <property type="entry name" value="ArsR-like_HTH"/>
</dbReference>
<evidence type="ECO:0000313" key="5">
    <source>
        <dbReference type="Proteomes" id="UP000460257"/>
    </source>
</evidence>
<name>A0A6N7J0V4_9FIRM</name>
<dbReference type="GO" id="GO:0042732">
    <property type="term" value="P:D-xylose metabolic process"/>
    <property type="evidence" value="ECO:0007669"/>
    <property type="project" value="UniProtKB-KW"/>
</dbReference>
<comment type="similarity">
    <text evidence="2">Belongs to the ROK (NagC/XylR) family.</text>
</comment>
<dbReference type="PROSITE" id="PS01125">
    <property type="entry name" value="ROK"/>
    <property type="match status" value="1"/>
</dbReference>
<keyword evidence="3" id="KW-0859">Xylose metabolism</keyword>
<comment type="function">
    <text evidence="1">Transcriptional repressor of xylose-utilizing enzymes.</text>
</comment>
<dbReference type="InterPro" id="IPR036390">
    <property type="entry name" value="WH_DNA-bd_sf"/>
</dbReference>
<sequence>MANGKKKKLMPTATERRRKTRNSIYRFIYNSAEPVSRQDISSSLDISLPTVHQNITELMDAGLIRAGEIKESSGGRPPVGYEIDPDIRYSLGIEITYNHFRFWVGDLKQKEIAYKSIDIANTEFDDIDSDALKNNMDRFLEESNIPIDKVLGITIAIPGIFDDKTEKIVISPTLKMKNFHLSDFKKKTSLPVSVMNDASSAGYEERRIRQINGESLDFVSLNLDDGVGGAIFINGKKIDGKTGHNGEFGHMRIVPDGRMCNCGQRGCLEAYTTKLRITRDLGISVEQFFDEVGREQGRGPRTALFYDMLKYLAIGIVNLRMAYDCDIVVGGYLTEYLGPYMDYLRATVRNLDPFNEEVDYLELAKTSKSVIQGAAWLQVSKFINEI</sequence>
<dbReference type="InterPro" id="IPR049874">
    <property type="entry name" value="ROK_cs"/>
</dbReference>
<dbReference type="EMBL" id="VOGC01000009">
    <property type="protein sequence ID" value="MQN02214.1"/>
    <property type="molecule type" value="Genomic_DNA"/>
</dbReference>
<dbReference type="Pfam" id="PF13412">
    <property type="entry name" value="HTH_24"/>
    <property type="match status" value="1"/>
</dbReference>
<dbReference type="InterPro" id="IPR043129">
    <property type="entry name" value="ATPase_NBD"/>
</dbReference>
<keyword evidence="5" id="KW-1185">Reference proteome</keyword>
<gene>
    <name evidence="4" type="ORF">FRC54_10085</name>
</gene>
<evidence type="ECO:0000256" key="2">
    <source>
        <dbReference type="ARBA" id="ARBA00006479"/>
    </source>
</evidence>
<dbReference type="CDD" id="cd00090">
    <property type="entry name" value="HTH_ARSR"/>
    <property type="match status" value="1"/>
</dbReference>
<dbReference type="Proteomes" id="UP000460257">
    <property type="component" value="Unassembled WGS sequence"/>
</dbReference>
<dbReference type="InterPro" id="IPR000600">
    <property type="entry name" value="ROK"/>
</dbReference>
<dbReference type="SUPFAM" id="SSF46785">
    <property type="entry name" value="Winged helix' DNA-binding domain"/>
    <property type="match status" value="1"/>
</dbReference>
<evidence type="ECO:0000313" key="4">
    <source>
        <dbReference type="EMBL" id="MQN02214.1"/>
    </source>
</evidence>
<dbReference type="AlphaFoldDB" id="A0A6N7J0V4"/>
<dbReference type="Gene3D" id="1.10.10.10">
    <property type="entry name" value="Winged helix-like DNA-binding domain superfamily/Winged helix DNA-binding domain"/>
    <property type="match status" value="1"/>
</dbReference>
<dbReference type="PANTHER" id="PTHR18964:SF149">
    <property type="entry name" value="BIFUNCTIONAL UDP-N-ACETYLGLUCOSAMINE 2-EPIMERASE_N-ACETYLMANNOSAMINE KINASE"/>
    <property type="match status" value="1"/>
</dbReference>
<dbReference type="Gene3D" id="3.30.420.40">
    <property type="match status" value="2"/>
</dbReference>